<dbReference type="GO" id="GO:0000150">
    <property type="term" value="F:DNA strand exchange activity"/>
    <property type="evidence" value="ECO:0007669"/>
    <property type="project" value="InterPro"/>
</dbReference>
<accession>A0A173UR70</accession>
<protein>
    <submittedName>
        <fullName evidence="2">Resolvase, N terminal domain</fullName>
    </submittedName>
</protein>
<evidence type="ECO:0000313" key="3">
    <source>
        <dbReference type="Proteomes" id="UP000095495"/>
    </source>
</evidence>
<gene>
    <name evidence="2" type="ORF">ERS852420_03213</name>
</gene>
<name>A0A173UR70_9FIRM</name>
<evidence type="ECO:0000259" key="1">
    <source>
        <dbReference type="Pfam" id="PF00239"/>
    </source>
</evidence>
<reference evidence="2 3" key="1">
    <citation type="submission" date="2015-09" db="EMBL/GenBank/DDBJ databases">
        <authorList>
            <consortium name="Pathogen Informatics"/>
        </authorList>
    </citation>
    <scope>NUCLEOTIDE SEQUENCE [LARGE SCALE GENOMIC DNA]</scope>
    <source>
        <strain evidence="2 3">2789STDY5608863</strain>
    </source>
</reference>
<dbReference type="Pfam" id="PF00239">
    <property type="entry name" value="Resolvase"/>
    <property type="match status" value="1"/>
</dbReference>
<organism evidence="2 3">
    <name type="scientific">Roseburia faecis</name>
    <dbReference type="NCBI Taxonomy" id="301302"/>
    <lineage>
        <taxon>Bacteria</taxon>
        <taxon>Bacillati</taxon>
        <taxon>Bacillota</taxon>
        <taxon>Clostridia</taxon>
        <taxon>Lachnospirales</taxon>
        <taxon>Lachnospiraceae</taxon>
        <taxon>Roseburia</taxon>
    </lineage>
</organism>
<dbReference type="InterPro" id="IPR006119">
    <property type="entry name" value="Resolv_N"/>
</dbReference>
<sequence length="73" mass="8328">MKLMEDVRADKISCIVVKDLSRFGRDYIEVGSLLEQIFPLYQVRVIAVNDNYDSDNYDGSTGGMNVAFKNLIY</sequence>
<evidence type="ECO:0000313" key="2">
    <source>
        <dbReference type="EMBL" id="CUN17532.1"/>
    </source>
</evidence>
<dbReference type="InterPro" id="IPR036162">
    <property type="entry name" value="Resolvase-like_N_sf"/>
</dbReference>
<dbReference type="SUPFAM" id="SSF53041">
    <property type="entry name" value="Resolvase-like"/>
    <property type="match status" value="1"/>
</dbReference>
<dbReference type="GO" id="GO:0003677">
    <property type="term" value="F:DNA binding"/>
    <property type="evidence" value="ECO:0007669"/>
    <property type="project" value="InterPro"/>
</dbReference>
<dbReference type="EMBL" id="CYXV01000018">
    <property type="protein sequence ID" value="CUN17532.1"/>
    <property type="molecule type" value="Genomic_DNA"/>
</dbReference>
<dbReference type="Gene3D" id="3.40.50.1390">
    <property type="entry name" value="Resolvase, N-terminal catalytic domain"/>
    <property type="match status" value="1"/>
</dbReference>
<dbReference type="AlphaFoldDB" id="A0A173UR70"/>
<dbReference type="Proteomes" id="UP000095495">
    <property type="component" value="Unassembled WGS sequence"/>
</dbReference>
<proteinExistence type="predicted"/>
<feature type="domain" description="Resolvase/invertase-type recombinase catalytic" evidence="1">
    <location>
        <begin position="2"/>
        <end position="57"/>
    </location>
</feature>